<dbReference type="EMBL" id="BDEC01000031">
    <property type="protein sequence ID" value="GBD67982.1"/>
    <property type="molecule type" value="Genomic_DNA"/>
</dbReference>
<accession>A0A2H6CSN2</accession>
<proteinExistence type="inferred from homology"/>
<evidence type="ECO:0000256" key="1">
    <source>
        <dbReference type="ARBA" id="ARBA00006479"/>
    </source>
</evidence>
<dbReference type="Pfam" id="PF00480">
    <property type="entry name" value="ROK"/>
    <property type="match status" value="1"/>
</dbReference>
<dbReference type="Proteomes" id="UP000236214">
    <property type="component" value="Unassembled WGS sequence"/>
</dbReference>
<comment type="caution">
    <text evidence="2">The sequence shown here is derived from an EMBL/GenBank/DDBJ whole genome shotgun (WGS) entry which is preliminary data.</text>
</comment>
<comment type="similarity">
    <text evidence="1">Belongs to the ROK (NagC/XylR) family.</text>
</comment>
<dbReference type="CDD" id="cd24152">
    <property type="entry name" value="ASKHA_NBD_ROK-like"/>
    <property type="match status" value="1"/>
</dbReference>
<gene>
    <name evidence="2" type="ORF">TEHN7118_0788</name>
</gene>
<sequence>MSLAVFDIGGTAVKYGLWQKGAIKQKGKFPTPSSFTQLEETFAQTIKNFDTEVTGVAISSPGAVNVEKRRIDGISAVSYLHHRPIFAELEDYLKLPVTIENDANCAGICEMIQGAGKQVQQAVFLVIGTGVGGAIFIHNQLYKGAHLFGGEFGLMCNQNGKALSVNGTVRNTALRFSEKFGQNVDGLQLFDLKKEGNVDAEQAISEMYGSLVESLYNIQVSLDPEMVIIGGGVSARNEFINELRKRLYNNLAKDDIASIMPEIQACQYHNDANLIGAALNFETLKQ</sequence>
<keyword evidence="2" id="KW-0808">Transferase</keyword>
<evidence type="ECO:0000313" key="3">
    <source>
        <dbReference type="Proteomes" id="UP000236214"/>
    </source>
</evidence>
<dbReference type="RefSeq" id="WP_103103410.1">
    <property type="nucleotide sequence ID" value="NZ_BDEC01000031.1"/>
</dbReference>
<dbReference type="InterPro" id="IPR043129">
    <property type="entry name" value="ATPase_NBD"/>
</dbReference>
<dbReference type="InterPro" id="IPR000600">
    <property type="entry name" value="ROK"/>
</dbReference>
<dbReference type="Gene3D" id="3.30.420.40">
    <property type="match status" value="2"/>
</dbReference>
<dbReference type="PANTHER" id="PTHR18964:SF170">
    <property type="entry name" value="SUGAR KINASE"/>
    <property type="match status" value="1"/>
</dbReference>
<dbReference type="AlphaFoldDB" id="A0A2H6CSN2"/>
<evidence type="ECO:0000313" key="2">
    <source>
        <dbReference type="EMBL" id="GBD67982.1"/>
    </source>
</evidence>
<keyword evidence="2" id="KW-0418">Kinase</keyword>
<dbReference type="GO" id="GO:0016301">
    <property type="term" value="F:kinase activity"/>
    <property type="evidence" value="ECO:0007669"/>
    <property type="project" value="UniProtKB-KW"/>
</dbReference>
<organism evidence="2 3">
    <name type="scientific">Tetragenococcus halophilus subsp. halophilus</name>
    <dbReference type="NCBI Taxonomy" id="1513897"/>
    <lineage>
        <taxon>Bacteria</taxon>
        <taxon>Bacillati</taxon>
        <taxon>Bacillota</taxon>
        <taxon>Bacilli</taxon>
        <taxon>Lactobacillales</taxon>
        <taxon>Enterococcaceae</taxon>
        <taxon>Tetragenococcus</taxon>
    </lineage>
</organism>
<keyword evidence="3" id="KW-1185">Reference proteome</keyword>
<name>A0A2H6CSN2_TETHA</name>
<reference evidence="2 3" key="1">
    <citation type="submission" date="2016-05" db="EMBL/GenBank/DDBJ databases">
        <title>Whole genome sequencing of Tetragenococcus halophilus subsp. halophilus NISL 7118.</title>
        <authorList>
            <person name="Shiwa Y."/>
            <person name="Nishimura I."/>
            <person name="Yoshikawa H."/>
            <person name="Koyama Y."/>
            <person name="Oguma T."/>
        </authorList>
    </citation>
    <scope>NUCLEOTIDE SEQUENCE [LARGE SCALE GENOMIC DNA]</scope>
    <source>
        <strain evidence="2 3">NISL 7118</strain>
    </source>
</reference>
<dbReference type="SUPFAM" id="SSF53067">
    <property type="entry name" value="Actin-like ATPase domain"/>
    <property type="match status" value="1"/>
</dbReference>
<protein>
    <submittedName>
        <fullName evidence="2">Putative sugar kinase</fullName>
    </submittedName>
</protein>
<dbReference type="PANTHER" id="PTHR18964">
    <property type="entry name" value="ROK (REPRESSOR, ORF, KINASE) FAMILY"/>
    <property type="match status" value="1"/>
</dbReference>